<dbReference type="Pfam" id="PF08659">
    <property type="entry name" value="KR"/>
    <property type="match status" value="1"/>
</dbReference>
<evidence type="ECO:0000256" key="3">
    <source>
        <dbReference type="ARBA" id="ARBA00022679"/>
    </source>
</evidence>
<dbReference type="Gene3D" id="3.40.50.720">
    <property type="entry name" value="NAD(P)-binding Rossmann-like Domain"/>
    <property type="match status" value="1"/>
</dbReference>
<dbReference type="EMBL" id="OCNE01000040">
    <property type="protein sequence ID" value="SOD67874.1"/>
    <property type="molecule type" value="Genomic_DNA"/>
</dbReference>
<organism evidence="7 8">
    <name type="scientific">Streptomyces zhaozhouensis</name>
    <dbReference type="NCBI Taxonomy" id="1300267"/>
    <lineage>
        <taxon>Bacteria</taxon>
        <taxon>Bacillati</taxon>
        <taxon>Actinomycetota</taxon>
        <taxon>Actinomycetes</taxon>
        <taxon>Kitasatosporales</taxon>
        <taxon>Streptomycetaceae</taxon>
        <taxon>Streptomyces</taxon>
    </lineage>
</organism>
<dbReference type="GO" id="GO:0006633">
    <property type="term" value="P:fatty acid biosynthetic process"/>
    <property type="evidence" value="ECO:0007669"/>
    <property type="project" value="TreeGrafter"/>
</dbReference>
<dbReference type="GO" id="GO:0031177">
    <property type="term" value="F:phosphopantetheine binding"/>
    <property type="evidence" value="ECO:0007669"/>
    <property type="project" value="InterPro"/>
</dbReference>
<dbReference type="GO" id="GO:0017000">
    <property type="term" value="P:antibiotic biosynthetic process"/>
    <property type="evidence" value="ECO:0007669"/>
    <property type="project" value="UniProtKB-ARBA"/>
</dbReference>
<dbReference type="InterPro" id="IPR013968">
    <property type="entry name" value="PKS_KR"/>
</dbReference>
<dbReference type="FunFam" id="1.10.1200.10:FF:000007">
    <property type="entry name" value="Probable polyketide synthase pks17"/>
    <property type="match status" value="1"/>
</dbReference>
<feature type="domain" description="Carrier" evidence="6">
    <location>
        <begin position="139"/>
        <end position="214"/>
    </location>
</feature>
<dbReference type="OrthoDB" id="4539607at2"/>
<name>A0A286EAL1_9ACTN</name>
<evidence type="ECO:0000256" key="2">
    <source>
        <dbReference type="ARBA" id="ARBA00022553"/>
    </source>
</evidence>
<dbReference type="InterPro" id="IPR020806">
    <property type="entry name" value="PKS_PP-bd"/>
</dbReference>
<dbReference type="Pfam" id="PF00550">
    <property type="entry name" value="PP-binding"/>
    <property type="match status" value="1"/>
</dbReference>
<evidence type="ECO:0000256" key="1">
    <source>
        <dbReference type="ARBA" id="ARBA00022450"/>
    </source>
</evidence>
<dbReference type="InterPro" id="IPR036291">
    <property type="entry name" value="NAD(P)-bd_dom_sf"/>
</dbReference>
<dbReference type="InterPro" id="IPR009081">
    <property type="entry name" value="PP-bd_ACP"/>
</dbReference>
<dbReference type="InterPro" id="IPR036736">
    <property type="entry name" value="ACP-like_sf"/>
</dbReference>
<dbReference type="SMART" id="SM00824">
    <property type="entry name" value="PKS_TE"/>
    <property type="match status" value="1"/>
</dbReference>
<dbReference type="SUPFAM" id="SSF51735">
    <property type="entry name" value="NAD(P)-binding Rossmann-fold domains"/>
    <property type="match status" value="1"/>
</dbReference>
<protein>
    <submittedName>
        <fullName evidence="7">Surfactin synthase thioesterase subunit</fullName>
    </submittedName>
</protein>
<dbReference type="RefSeq" id="WP_141514702.1">
    <property type="nucleotide sequence ID" value="NZ_OCNE01000040.1"/>
</dbReference>
<keyword evidence="2" id="KW-0597">Phosphoprotein</keyword>
<dbReference type="InterPro" id="IPR006162">
    <property type="entry name" value="Ppantetheine_attach_site"/>
</dbReference>
<dbReference type="Pfam" id="PF00975">
    <property type="entry name" value="Thioesterase"/>
    <property type="match status" value="1"/>
</dbReference>
<feature type="non-terminal residue" evidence="7">
    <location>
        <position position="1"/>
    </location>
</feature>
<feature type="region of interest" description="Disordered" evidence="5">
    <location>
        <begin position="222"/>
        <end position="242"/>
    </location>
</feature>
<dbReference type="Gene3D" id="3.40.50.1820">
    <property type="entry name" value="alpha/beta hydrolase"/>
    <property type="match status" value="1"/>
</dbReference>
<keyword evidence="1" id="KW-0596">Phosphopantetheine</keyword>
<dbReference type="Proteomes" id="UP000219072">
    <property type="component" value="Unassembled WGS sequence"/>
</dbReference>
<reference evidence="7 8" key="1">
    <citation type="submission" date="2017-09" db="EMBL/GenBank/DDBJ databases">
        <authorList>
            <person name="Ehlers B."/>
            <person name="Leendertz F.H."/>
        </authorList>
    </citation>
    <scope>NUCLEOTIDE SEQUENCE [LARGE SCALE GENOMIC DNA]</scope>
    <source>
        <strain evidence="7 8">CGMCC 4.7095</strain>
    </source>
</reference>
<dbReference type="InterPro" id="IPR001031">
    <property type="entry name" value="Thioesterase"/>
</dbReference>
<dbReference type="Gene3D" id="1.10.1200.10">
    <property type="entry name" value="ACP-like"/>
    <property type="match status" value="1"/>
</dbReference>
<gene>
    <name evidence="7" type="ORF">SAMN06297387_1402</name>
</gene>
<evidence type="ECO:0000259" key="6">
    <source>
        <dbReference type="PROSITE" id="PS50075"/>
    </source>
</evidence>
<dbReference type="InterPro" id="IPR020802">
    <property type="entry name" value="TesA-like"/>
</dbReference>
<evidence type="ECO:0000313" key="8">
    <source>
        <dbReference type="Proteomes" id="UP000219072"/>
    </source>
</evidence>
<evidence type="ECO:0000313" key="7">
    <source>
        <dbReference type="EMBL" id="SOD67874.1"/>
    </source>
</evidence>
<dbReference type="InterPro" id="IPR050091">
    <property type="entry name" value="PKS_NRPS_Biosynth_Enz"/>
</dbReference>
<dbReference type="PROSITE" id="PS50075">
    <property type="entry name" value="CARRIER"/>
    <property type="match status" value="1"/>
</dbReference>
<sequence length="522" mass="55167">GQGNYAAANQFLTGLAHLRAAEGLPAQSLAWGLWDEAEGMIQGLTDTDVERIRRWGMHALSPEEGLALLDTAGRLPGPSFFPARLDPAVIQQRGEGIPHKLRGLVREPARRAAAGAAVADTSVSFSDRMAGLGEEERADAVLELVRGHLAAVLGYASADAVDPERAFLEMGLDSLGAVELRNRLKSATALPLPATVVFDHPTTRALSTQLLAEFGGQFGPASGGGSSAASGAQASAGGGAAAGNPASESLNALFREGLRQGKLVQGLDLLRAVANLRPTFTASEDVEELPAPVRLTEGAPGPTLFCLPSPGAMGGAHQFVRLATGLREVMDVIAVPLPGFADNTSLPESYDTVITGCAEQIRRAAGDRPFAVAGYSAGGVFAHSVARRLEDLGVRPAGVVLLDTYHPKTQDLSALVAEMFEGMFDREELFGPFTTARLSAMAWYGDLMIGRDVEEIAAPVLFVRPTRWAGGEDTGAEEERWRASWDFGHTVREIEGDHLTMVEKEAPQTAKAIETWFASLDG</sequence>
<dbReference type="GO" id="GO:0004312">
    <property type="term" value="F:fatty acid synthase activity"/>
    <property type="evidence" value="ECO:0007669"/>
    <property type="project" value="TreeGrafter"/>
</dbReference>
<dbReference type="PANTHER" id="PTHR43775">
    <property type="entry name" value="FATTY ACID SYNTHASE"/>
    <property type="match status" value="1"/>
</dbReference>
<dbReference type="InterPro" id="IPR029058">
    <property type="entry name" value="AB_hydrolase_fold"/>
</dbReference>
<evidence type="ECO:0000256" key="5">
    <source>
        <dbReference type="SAM" id="MobiDB-lite"/>
    </source>
</evidence>
<keyword evidence="4" id="KW-0511">Multifunctional enzyme</keyword>
<dbReference type="PANTHER" id="PTHR43775:SF51">
    <property type="entry name" value="INACTIVE PHENOLPHTHIOCEROL SYNTHESIS POLYKETIDE SYNTHASE TYPE I PKS1-RELATED"/>
    <property type="match status" value="1"/>
</dbReference>
<accession>A0A286EAL1</accession>
<dbReference type="PROSITE" id="PS00012">
    <property type="entry name" value="PHOSPHOPANTETHEINE"/>
    <property type="match status" value="1"/>
</dbReference>
<dbReference type="SUPFAM" id="SSF53474">
    <property type="entry name" value="alpha/beta-Hydrolases"/>
    <property type="match status" value="1"/>
</dbReference>
<proteinExistence type="predicted"/>
<dbReference type="SMART" id="SM01294">
    <property type="entry name" value="PKS_PP_betabranch"/>
    <property type="match status" value="1"/>
</dbReference>
<keyword evidence="8" id="KW-1185">Reference proteome</keyword>
<dbReference type="AlphaFoldDB" id="A0A286EAL1"/>
<evidence type="ECO:0000256" key="4">
    <source>
        <dbReference type="ARBA" id="ARBA00023268"/>
    </source>
</evidence>
<keyword evidence="3" id="KW-0808">Transferase</keyword>
<dbReference type="SMART" id="SM00823">
    <property type="entry name" value="PKS_PP"/>
    <property type="match status" value="1"/>
</dbReference>